<dbReference type="GO" id="GO:0005829">
    <property type="term" value="C:cytosol"/>
    <property type="evidence" value="ECO:0007669"/>
    <property type="project" value="TreeGrafter"/>
</dbReference>
<dbReference type="OrthoDB" id="9782449at2"/>
<dbReference type="SFLD" id="SFLDG01129">
    <property type="entry name" value="C1.5:_HAD__Beta-PGM__Phosphata"/>
    <property type="match status" value="1"/>
</dbReference>
<keyword evidence="2" id="KW-1185">Reference proteome</keyword>
<organism evidence="1 2">
    <name type="scientific">Solemya pervernicosa gill symbiont</name>
    <dbReference type="NCBI Taxonomy" id="642797"/>
    <lineage>
        <taxon>Bacteria</taxon>
        <taxon>Pseudomonadati</taxon>
        <taxon>Pseudomonadota</taxon>
        <taxon>Gammaproteobacteria</taxon>
        <taxon>sulfur-oxidizing symbionts</taxon>
    </lineage>
</organism>
<dbReference type="EMBL" id="MPRL01000002">
    <property type="protein sequence ID" value="OOZ42221.1"/>
    <property type="molecule type" value="Genomic_DNA"/>
</dbReference>
<dbReference type="InterPro" id="IPR036412">
    <property type="entry name" value="HAD-like_sf"/>
</dbReference>
<dbReference type="InterPro" id="IPR041492">
    <property type="entry name" value="HAD_2"/>
</dbReference>
<reference evidence="1 2" key="1">
    <citation type="submission" date="2016-11" db="EMBL/GenBank/DDBJ databases">
        <title>Mixed transmission modes and dynamic genome evolution in an obligate animal-bacterial symbiosis.</title>
        <authorList>
            <person name="Russell S.L."/>
            <person name="Corbett-Detig R.B."/>
            <person name="Cavanaugh C.M."/>
        </authorList>
    </citation>
    <scope>NUCLEOTIDE SEQUENCE [LARGE SCALE GENOMIC DNA]</scope>
    <source>
        <strain evidence="1">Sveles-Q1</strain>
    </source>
</reference>
<dbReference type="InterPro" id="IPR050155">
    <property type="entry name" value="HAD-like_hydrolase_sf"/>
</dbReference>
<proteinExistence type="predicted"/>
<dbReference type="NCBIfam" id="TIGR01509">
    <property type="entry name" value="HAD-SF-IA-v3"/>
    <property type="match status" value="1"/>
</dbReference>
<dbReference type="NCBIfam" id="TIGR01549">
    <property type="entry name" value="HAD-SF-IA-v1"/>
    <property type="match status" value="1"/>
</dbReference>
<comment type="caution">
    <text evidence="1">The sequence shown here is derived from an EMBL/GenBank/DDBJ whole genome shotgun (WGS) entry which is preliminary data.</text>
</comment>
<evidence type="ECO:0000313" key="2">
    <source>
        <dbReference type="Proteomes" id="UP000191110"/>
    </source>
</evidence>
<dbReference type="InterPro" id="IPR006439">
    <property type="entry name" value="HAD-SF_hydro_IA"/>
</dbReference>
<dbReference type="InterPro" id="IPR023198">
    <property type="entry name" value="PGP-like_dom2"/>
</dbReference>
<dbReference type="Pfam" id="PF13419">
    <property type="entry name" value="HAD_2"/>
    <property type="match status" value="1"/>
</dbReference>
<dbReference type="PANTHER" id="PTHR43434">
    <property type="entry name" value="PHOSPHOGLYCOLATE PHOSPHATASE"/>
    <property type="match status" value="1"/>
</dbReference>
<sequence>MNSYKLLIFDWDGTLMDSVDQILYCMRAAIGDLELEPRTGQQIRDIIGLGLHEAVETLYPGREPEFAQVMADRYRHHFLSADVTVADLFDDVDILLEQLRSSGYLLAVATGKGRTGLDKVLNETGMGAHFHTTRCSDETRSKPHPLMLEQIMNELDCLPEQTLMIGDSEFDLDMANRAGVGSVGVSHGVHSCDRLVSHNPLGCLDRVADLHSWLSDELSKSA</sequence>
<dbReference type="GO" id="GO:0006281">
    <property type="term" value="P:DNA repair"/>
    <property type="evidence" value="ECO:0007669"/>
    <property type="project" value="TreeGrafter"/>
</dbReference>
<dbReference type="Gene3D" id="1.10.150.240">
    <property type="entry name" value="Putative phosphatase, domain 2"/>
    <property type="match status" value="1"/>
</dbReference>
<dbReference type="InterPro" id="IPR023214">
    <property type="entry name" value="HAD_sf"/>
</dbReference>
<dbReference type="SUPFAM" id="SSF56784">
    <property type="entry name" value="HAD-like"/>
    <property type="match status" value="1"/>
</dbReference>
<accession>A0A1T2LAV7</accession>
<protein>
    <recommendedName>
        <fullName evidence="3">HAD family hydrolase</fullName>
    </recommendedName>
</protein>
<dbReference type="GO" id="GO:0008967">
    <property type="term" value="F:phosphoglycolate phosphatase activity"/>
    <property type="evidence" value="ECO:0007669"/>
    <property type="project" value="TreeGrafter"/>
</dbReference>
<dbReference type="AlphaFoldDB" id="A0A1T2LAV7"/>
<dbReference type="Proteomes" id="UP000191110">
    <property type="component" value="Unassembled WGS sequence"/>
</dbReference>
<dbReference type="Gene3D" id="3.40.50.1000">
    <property type="entry name" value="HAD superfamily/HAD-like"/>
    <property type="match status" value="1"/>
</dbReference>
<evidence type="ECO:0008006" key="3">
    <source>
        <dbReference type="Google" id="ProtNLM"/>
    </source>
</evidence>
<evidence type="ECO:0000313" key="1">
    <source>
        <dbReference type="EMBL" id="OOZ42221.1"/>
    </source>
</evidence>
<dbReference type="RefSeq" id="WP_078482247.1">
    <property type="nucleotide sequence ID" value="NZ_MPRL01000002.1"/>
</dbReference>
<dbReference type="PANTHER" id="PTHR43434:SF24">
    <property type="entry name" value="HYDROLASE-RELATED"/>
    <property type="match status" value="1"/>
</dbReference>
<dbReference type="SFLD" id="SFLDS00003">
    <property type="entry name" value="Haloacid_Dehalogenase"/>
    <property type="match status" value="1"/>
</dbReference>
<name>A0A1T2LAV7_9GAMM</name>
<gene>
    <name evidence="1" type="ORF">BOW53_01175</name>
</gene>